<dbReference type="NCBIfam" id="TIGR01007">
    <property type="entry name" value="eps_fam"/>
    <property type="match status" value="1"/>
</dbReference>
<name>A0A562Q4V0_9BURK</name>
<dbReference type="GO" id="GO:0004713">
    <property type="term" value="F:protein tyrosine kinase activity"/>
    <property type="evidence" value="ECO:0007669"/>
    <property type="project" value="TreeGrafter"/>
</dbReference>
<keyword evidence="1" id="KW-0547">Nucleotide-binding</keyword>
<accession>A0A562Q4V0</accession>
<proteinExistence type="predicted"/>
<dbReference type="NCBIfam" id="TIGR03029">
    <property type="entry name" value="EpsG"/>
    <property type="match status" value="1"/>
</dbReference>
<dbReference type="InterPro" id="IPR017746">
    <property type="entry name" value="Cellulose_synthase_operon_BcsQ"/>
</dbReference>
<protein>
    <submittedName>
        <fullName evidence="5">Chain length determinant protein tyrosine kinase EpsG</fullName>
    </submittedName>
</protein>
<reference evidence="5" key="2">
    <citation type="submission" date="2019-07" db="EMBL/GenBank/DDBJ databases">
        <authorList>
            <person name="Whitman W."/>
            <person name="Huntemann M."/>
            <person name="Clum A."/>
            <person name="Pillay M."/>
            <person name="Palaniappan K."/>
            <person name="Varghese N."/>
            <person name="Mikhailova N."/>
            <person name="Stamatis D."/>
            <person name="Reddy T."/>
            <person name="Daum C."/>
            <person name="Shapiro N."/>
            <person name="Ivanova N."/>
            <person name="Kyrpides N."/>
            <person name="Woyke T."/>
        </authorList>
    </citation>
    <scope>NUCLEOTIDE SEQUENCE</scope>
    <source>
        <strain evidence="5">CGMCC 1.10685</strain>
    </source>
</reference>
<dbReference type="AlphaFoldDB" id="A0A562Q4V0"/>
<dbReference type="Proteomes" id="UP000315112">
    <property type="component" value="Unassembled WGS sequence"/>
</dbReference>
<dbReference type="InterPro" id="IPR037257">
    <property type="entry name" value="T2SS_E_N_sf"/>
</dbReference>
<evidence type="ECO:0000313" key="7">
    <source>
        <dbReference type="Proteomes" id="UP000437862"/>
    </source>
</evidence>
<reference evidence="5 6" key="1">
    <citation type="journal article" date="2015" name="Stand. Genomic Sci.">
        <title>Genomic Encyclopedia of Bacterial and Archaeal Type Strains, Phase III: the genomes of soil and plant-associated and newly described type strains.</title>
        <authorList>
            <person name="Whitman W.B."/>
            <person name="Woyke T."/>
            <person name="Klenk H.P."/>
            <person name="Zhou Y."/>
            <person name="Lilburn T.G."/>
            <person name="Beck B.J."/>
            <person name="De Vos P."/>
            <person name="Vandamme P."/>
            <person name="Eisen J.A."/>
            <person name="Garrity G."/>
            <person name="Hugenholtz P."/>
            <person name="Kyrpides N.C."/>
        </authorList>
    </citation>
    <scope>NUCLEOTIDE SEQUENCE [LARGE SCALE GENOMIC DNA]</scope>
    <source>
        <strain evidence="5 6">CGMCC 1.10685</strain>
    </source>
</reference>
<dbReference type="GO" id="GO:0005886">
    <property type="term" value="C:plasma membrane"/>
    <property type="evidence" value="ECO:0007669"/>
    <property type="project" value="TreeGrafter"/>
</dbReference>
<feature type="region of interest" description="Disordered" evidence="3">
    <location>
        <begin position="1"/>
        <end position="23"/>
    </location>
</feature>
<reference evidence="4 7" key="3">
    <citation type="submission" date="2019-12" db="EMBL/GenBank/DDBJ databases">
        <title>Draft Genome Sequences of Six Type Strains of the Genus Massilia.</title>
        <authorList>
            <person name="Miess H."/>
            <person name="Frediansyah A."/>
            <person name="Goeker M."/>
            <person name="Gross H."/>
        </authorList>
    </citation>
    <scope>NUCLEOTIDE SEQUENCE [LARGE SCALE GENOMIC DNA]</scope>
    <source>
        <strain evidence="4 7">DSM 26639</strain>
    </source>
</reference>
<evidence type="ECO:0000256" key="2">
    <source>
        <dbReference type="ARBA" id="ARBA00022840"/>
    </source>
</evidence>
<keyword evidence="5" id="KW-0418">Kinase</keyword>
<sequence>MNQATIPLAPQTPARGNGSGSAGAGNSIGGLLLESGKITPEGAERVLRMQKELGIRFGEAAQRLGLITEADIQQVLARQFDYPYLQPGEGKFSPHLVAAYQPFSPQVETLRAVRSQLMLRWFARGHKSLTVMSARPGDGASLFAANLAVVFSQLGEQTLLVDSNLRQPRQQAIFNAQNRQGLSDVLAGRADLNAIARVESFVDLSVLGAGTLPPNPQELLSRDTFGTLNTQLESRYDVVLYDVPASSSGSDGMAVAARTGGVLLVARKDVTPLAAIATMSDQLAQNGVKVVGSVLVSF</sequence>
<dbReference type="PANTHER" id="PTHR32309:SF13">
    <property type="entry name" value="FERRIC ENTEROBACTIN TRANSPORT PROTEIN FEPE"/>
    <property type="match status" value="1"/>
</dbReference>
<evidence type="ECO:0000313" key="5">
    <source>
        <dbReference type="EMBL" id="TWI51785.1"/>
    </source>
</evidence>
<dbReference type="InterPro" id="IPR027417">
    <property type="entry name" value="P-loop_NTPase"/>
</dbReference>
<dbReference type="GO" id="GO:0005524">
    <property type="term" value="F:ATP binding"/>
    <property type="evidence" value="ECO:0007669"/>
    <property type="project" value="UniProtKB-KW"/>
</dbReference>
<evidence type="ECO:0000256" key="1">
    <source>
        <dbReference type="ARBA" id="ARBA00022741"/>
    </source>
</evidence>
<dbReference type="RefSeq" id="WP_145873166.1">
    <property type="nucleotide sequence ID" value="NZ_CP046904.1"/>
</dbReference>
<keyword evidence="5" id="KW-0808">Transferase</keyword>
<dbReference type="SUPFAM" id="SSF160246">
    <property type="entry name" value="EspE N-terminal domain-like"/>
    <property type="match status" value="1"/>
</dbReference>
<dbReference type="Gene3D" id="3.40.50.300">
    <property type="entry name" value="P-loop containing nucleotide triphosphate hydrolases"/>
    <property type="match status" value="1"/>
</dbReference>
<evidence type="ECO:0000313" key="4">
    <source>
        <dbReference type="EMBL" id="QGZ41781.1"/>
    </source>
</evidence>
<dbReference type="InterPro" id="IPR017479">
    <property type="entry name" value="Tyr_kinase_chain_length_EpsG"/>
</dbReference>
<dbReference type="EMBL" id="VLKW01000001">
    <property type="protein sequence ID" value="TWI51785.1"/>
    <property type="molecule type" value="Genomic_DNA"/>
</dbReference>
<organism evidence="5 6">
    <name type="scientific">Pseudoduganella flava</name>
    <dbReference type="NCBI Taxonomy" id="871742"/>
    <lineage>
        <taxon>Bacteria</taxon>
        <taxon>Pseudomonadati</taxon>
        <taxon>Pseudomonadota</taxon>
        <taxon>Betaproteobacteria</taxon>
        <taxon>Burkholderiales</taxon>
        <taxon>Oxalobacteraceae</taxon>
        <taxon>Telluria group</taxon>
        <taxon>Pseudoduganella</taxon>
    </lineage>
</organism>
<dbReference type="InterPro" id="IPR050445">
    <property type="entry name" value="Bact_polysacc_biosynth/exp"/>
</dbReference>
<evidence type="ECO:0000313" key="6">
    <source>
        <dbReference type="Proteomes" id="UP000315112"/>
    </source>
</evidence>
<dbReference type="InterPro" id="IPR005702">
    <property type="entry name" value="Wzc-like_C"/>
</dbReference>
<gene>
    <name evidence="4" type="primary">epsG</name>
    <name evidence="4" type="ORF">GO485_23800</name>
    <name evidence="5" type="ORF">IP92_00774</name>
</gene>
<keyword evidence="2" id="KW-0067">ATP-binding</keyword>
<dbReference type="OrthoDB" id="9808257at2"/>
<dbReference type="PANTHER" id="PTHR32309">
    <property type="entry name" value="TYROSINE-PROTEIN KINASE"/>
    <property type="match status" value="1"/>
</dbReference>
<dbReference type="CDD" id="cd05387">
    <property type="entry name" value="BY-kinase"/>
    <property type="match status" value="1"/>
</dbReference>
<evidence type="ECO:0000256" key="3">
    <source>
        <dbReference type="SAM" id="MobiDB-lite"/>
    </source>
</evidence>
<keyword evidence="7" id="KW-1185">Reference proteome</keyword>
<dbReference type="SUPFAM" id="SSF52540">
    <property type="entry name" value="P-loop containing nucleoside triphosphate hydrolases"/>
    <property type="match status" value="1"/>
</dbReference>
<dbReference type="Pfam" id="PF06564">
    <property type="entry name" value="CBP_BcsQ"/>
    <property type="match status" value="1"/>
</dbReference>
<dbReference type="EMBL" id="CP046904">
    <property type="protein sequence ID" value="QGZ41781.1"/>
    <property type="molecule type" value="Genomic_DNA"/>
</dbReference>
<dbReference type="Proteomes" id="UP000437862">
    <property type="component" value="Chromosome"/>
</dbReference>